<proteinExistence type="predicted"/>
<keyword evidence="3" id="KW-1185">Reference proteome</keyword>
<evidence type="ECO:0000313" key="2">
    <source>
        <dbReference type="EMBL" id="CAH4030743.1"/>
    </source>
</evidence>
<gene>
    <name evidence="2" type="ORF">PIBRA_LOCUS7357</name>
</gene>
<dbReference type="AlphaFoldDB" id="A0A9P0THN5"/>
<evidence type="ECO:0000313" key="3">
    <source>
        <dbReference type="Proteomes" id="UP001152562"/>
    </source>
</evidence>
<protein>
    <submittedName>
        <fullName evidence="2">Uncharacterized protein</fullName>
    </submittedName>
</protein>
<dbReference type="EMBL" id="CALOZG010000011">
    <property type="protein sequence ID" value="CAH4030743.1"/>
    <property type="molecule type" value="Genomic_DNA"/>
</dbReference>
<name>A0A9P0THN5_PIEBR</name>
<reference evidence="2" key="1">
    <citation type="submission" date="2022-05" db="EMBL/GenBank/DDBJ databases">
        <authorList>
            <person name="Okamura Y."/>
        </authorList>
    </citation>
    <scope>NUCLEOTIDE SEQUENCE</scope>
</reference>
<accession>A0A9P0THN5</accession>
<comment type="caution">
    <text evidence="2">The sequence shown here is derived from an EMBL/GenBank/DDBJ whole genome shotgun (WGS) entry which is preliminary data.</text>
</comment>
<evidence type="ECO:0000256" key="1">
    <source>
        <dbReference type="SAM" id="MobiDB-lite"/>
    </source>
</evidence>
<feature type="region of interest" description="Disordered" evidence="1">
    <location>
        <begin position="57"/>
        <end position="78"/>
    </location>
</feature>
<sequence>MRTSTRYRTYTLRHHNTPRLFAALARTHNTTGSVRIGTKENPFAVVNFLELATDNHDSHGSNENWHVGEAGRPASGSGDRPSRFFVLILSCLCDGDGASGRARVGGSE</sequence>
<organism evidence="2 3">
    <name type="scientific">Pieris brassicae</name>
    <name type="common">White butterfly</name>
    <name type="synonym">Large white butterfly</name>
    <dbReference type="NCBI Taxonomy" id="7116"/>
    <lineage>
        <taxon>Eukaryota</taxon>
        <taxon>Metazoa</taxon>
        <taxon>Ecdysozoa</taxon>
        <taxon>Arthropoda</taxon>
        <taxon>Hexapoda</taxon>
        <taxon>Insecta</taxon>
        <taxon>Pterygota</taxon>
        <taxon>Neoptera</taxon>
        <taxon>Endopterygota</taxon>
        <taxon>Lepidoptera</taxon>
        <taxon>Glossata</taxon>
        <taxon>Ditrysia</taxon>
        <taxon>Papilionoidea</taxon>
        <taxon>Pieridae</taxon>
        <taxon>Pierinae</taxon>
        <taxon>Pieris</taxon>
    </lineage>
</organism>
<dbReference type="Proteomes" id="UP001152562">
    <property type="component" value="Unassembled WGS sequence"/>
</dbReference>